<dbReference type="GO" id="GO:0051560">
    <property type="term" value="P:mitochondrial calcium ion homeostasis"/>
    <property type="evidence" value="ECO:0007669"/>
    <property type="project" value="InterPro"/>
</dbReference>
<evidence type="ECO:0000256" key="14">
    <source>
        <dbReference type="ARBA" id="ARBA00036634"/>
    </source>
</evidence>
<evidence type="ECO:0000256" key="6">
    <source>
        <dbReference type="ARBA" id="ARBA00022692"/>
    </source>
</evidence>
<gene>
    <name evidence="18" type="ORF">SAY87_014331</name>
</gene>
<evidence type="ECO:0000256" key="5">
    <source>
        <dbReference type="ARBA" id="ARBA00022673"/>
    </source>
</evidence>
<evidence type="ECO:0000313" key="19">
    <source>
        <dbReference type="Proteomes" id="UP001345219"/>
    </source>
</evidence>
<name>A0AAN7JL33_9MYRT</name>
<dbReference type="GO" id="GO:0036444">
    <property type="term" value="P:calcium import into the mitochondrion"/>
    <property type="evidence" value="ECO:0007669"/>
    <property type="project" value="TreeGrafter"/>
</dbReference>
<reference evidence="18 19" key="1">
    <citation type="journal article" date="2023" name="Hortic Res">
        <title>Pangenome of water caltrop reveals structural variations and asymmetric subgenome divergence after allopolyploidization.</title>
        <authorList>
            <person name="Zhang X."/>
            <person name="Chen Y."/>
            <person name="Wang L."/>
            <person name="Yuan Y."/>
            <person name="Fang M."/>
            <person name="Shi L."/>
            <person name="Lu R."/>
            <person name="Comes H.P."/>
            <person name="Ma Y."/>
            <person name="Chen Y."/>
            <person name="Huang G."/>
            <person name="Zhou Y."/>
            <person name="Zheng Z."/>
            <person name="Qiu Y."/>
        </authorList>
    </citation>
    <scope>NUCLEOTIDE SEQUENCE [LARGE SCALE GENOMIC DNA]</scope>
    <source>
        <tissue evidence="18">Roots</tissue>
    </source>
</reference>
<evidence type="ECO:0000256" key="7">
    <source>
        <dbReference type="ARBA" id="ARBA00022792"/>
    </source>
</evidence>
<keyword evidence="13" id="KW-0407">Ion channel</keyword>
<dbReference type="PANTHER" id="PTHR13462">
    <property type="entry name" value="CALCIUM UNIPORTER PROTEIN, MITOCHONDRIAL"/>
    <property type="match status" value="1"/>
</dbReference>
<dbReference type="Proteomes" id="UP001345219">
    <property type="component" value="Chromosome 12"/>
</dbReference>
<feature type="transmembrane region" description="Helical" evidence="16">
    <location>
        <begin position="256"/>
        <end position="274"/>
    </location>
</feature>
<comment type="similarity">
    <text evidence="2">Belongs to the MCU (TC 1.A.77) family.</text>
</comment>
<evidence type="ECO:0000259" key="17">
    <source>
        <dbReference type="Pfam" id="PF04678"/>
    </source>
</evidence>
<dbReference type="GO" id="GO:1990246">
    <property type="term" value="C:uniplex complex"/>
    <property type="evidence" value="ECO:0007669"/>
    <property type="project" value="TreeGrafter"/>
</dbReference>
<feature type="region of interest" description="Disordered" evidence="15">
    <location>
        <begin position="75"/>
        <end position="97"/>
    </location>
</feature>
<keyword evidence="19" id="KW-1185">Reference proteome</keyword>
<evidence type="ECO:0000256" key="2">
    <source>
        <dbReference type="ARBA" id="ARBA00005653"/>
    </source>
</evidence>
<evidence type="ECO:0000256" key="13">
    <source>
        <dbReference type="ARBA" id="ARBA00023303"/>
    </source>
</evidence>
<keyword evidence="8" id="KW-0106">Calcium</keyword>
<evidence type="ECO:0000256" key="16">
    <source>
        <dbReference type="SAM" id="Phobius"/>
    </source>
</evidence>
<evidence type="ECO:0000256" key="11">
    <source>
        <dbReference type="ARBA" id="ARBA00023128"/>
    </source>
</evidence>
<evidence type="ECO:0000256" key="12">
    <source>
        <dbReference type="ARBA" id="ARBA00023136"/>
    </source>
</evidence>
<dbReference type="AlphaFoldDB" id="A0AAN7JL33"/>
<dbReference type="EMBL" id="JAXIOK010000019">
    <property type="protein sequence ID" value="KAK4747745.1"/>
    <property type="molecule type" value="Genomic_DNA"/>
</dbReference>
<feature type="compositionally biased region" description="Low complexity" evidence="15">
    <location>
        <begin position="75"/>
        <end position="84"/>
    </location>
</feature>
<dbReference type="GO" id="GO:0005262">
    <property type="term" value="F:calcium channel activity"/>
    <property type="evidence" value="ECO:0007669"/>
    <property type="project" value="UniProtKB-KW"/>
</dbReference>
<comment type="catalytic activity">
    <reaction evidence="14">
        <text>Ca(2+)(in) = Ca(2+)(out)</text>
        <dbReference type="Rhea" id="RHEA:29671"/>
        <dbReference type="ChEBI" id="CHEBI:29108"/>
    </reaction>
</comment>
<sequence>MLNRWWLSVEMRRSLSGVTFNGKKTFTYSVLRGFVGHGCSAIPCTSSSSYTSVSHLIPPRISIYGILSRTLCSSSSQPGSGSSPDIAGSHDFSNNSSLSEKDPITFGEVKKLMRLVNVEALKKNLEVEEKEVIGYKELLEACESMDVAKSSVEAAAFAQVLDDAGVVLIFRDKVYLHPDKVVDLVRRAVPLVLTPEDDPMREELKRLQEKKEEIDVLAHRQVRRILWSGLGFSLVQVGLFFRLTFWEFSWDVMEPIAFFTTTTGIVIGYAYFLFTSRDPTYQDFMKRLFLSRQRKLLKKHSFDTDRFVELQRKCKCPHNVNTSLKNRVGVDLDLDLEDCLHKH</sequence>
<dbReference type="InterPro" id="IPR006769">
    <property type="entry name" value="MCU_C"/>
</dbReference>
<keyword evidence="3" id="KW-0813">Transport</keyword>
<evidence type="ECO:0000256" key="8">
    <source>
        <dbReference type="ARBA" id="ARBA00022837"/>
    </source>
</evidence>
<keyword evidence="5" id="KW-0107">Calcium channel</keyword>
<dbReference type="PANTHER" id="PTHR13462:SF10">
    <property type="entry name" value="CALCIUM UNIPORTER PROTEIN, MITOCHONDRIAL"/>
    <property type="match status" value="1"/>
</dbReference>
<dbReference type="InterPro" id="IPR039055">
    <property type="entry name" value="MCU_fam"/>
</dbReference>
<keyword evidence="10" id="KW-0406">Ion transport</keyword>
<organism evidence="18 19">
    <name type="scientific">Trapa incisa</name>
    <dbReference type="NCBI Taxonomy" id="236973"/>
    <lineage>
        <taxon>Eukaryota</taxon>
        <taxon>Viridiplantae</taxon>
        <taxon>Streptophyta</taxon>
        <taxon>Embryophyta</taxon>
        <taxon>Tracheophyta</taxon>
        <taxon>Spermatophyta</taxon>
        <taxon>Magnoliopsida</taxon>
        <taxon>eudicotyledons</taxon>
        <taxon>Gunneridae</taxon>
        <taxon>Pentapetalae</taxon>
        <taxon>rosids</taxon>
        <taxon>malvids</taxon>
        <taxon>Myrtales</taxon>
        <taxon>Lythraceae</taxon>
        <taxon>Trapa</taxon>
    </lineage>
</organism>
<keyword evidence="9 16" id="KW-1133">Transmembrane helix</keyword>
<keyword evidence="7" id="KW-0999">Mitochondrion inner membrane</keyword>
<comment type="subcellular location">
    <subcellularLocation>
        <location evidence="1">Mitochondrion inner membrane</location>
        <topology evidence="1">Multi-pass membrane protein</topology>
    </subcellularLocation>
</comment>
<evidence type="ECO:0000256" key="15">
    <source>
        <dbReference type="SAM" id="MobiDB-lite"/>
    </source>
</evidence>
<accession>A0AAN7JL33</accession>
<keyword evidence="6 16" id="KW-0812">Transmembrane</keyword>
<evidence type="ECO:0000256" key="9">
    <source>
        <dbReference type="ARBA" id="ARBA00022989"/>
    </source>
</evidence>
<evidence type="ECO:0000256" key="3">
    <source>
        <dbReference type="ARBA" id="ARBA00022448"/>
    </source>
</evidence>
<keyword evidence="11" id="KW-0496">Mitochondrion</keyword>
<evidence type="ECO:0000256" key="4">
    <source>
        <dbReference type="ARBA" id="ARBA00022568"/>
    </source>
</evidence>
<proteinExistence type="inferred from homology"/>
<protein>
    <recommendedName>
        <fullName evidence="17">Calcium uniporter protein C-terminal domain-containing protein</fullName>
    </recommendedName>
</protein>
<dbReference type="GO" id="GO:0015292">
    <property type="term" value="F:uniporter activity"/>
    <property type="evidence" value="ECO:0007669"/>
    <property type="project" value="TreeGrafter"/>
</dbReference>
<evidence type="ECO:0000313" key="18">
    <source>
        <dbReference type="EMBL" id="KAK4747745.1"/>
    </source>
</evidence>
<keyword evidence="12 16" id="KW-0472">Membrane</keyword>
<evidence type="ECO:0000256" key="1">
    <source>
        <dbReference type="ARBA" id="ARBA00004448"/>
    </source>
</evidence>
<evidence type="ECO:0000256" key="10">
    <source>
        <dbReference type="ARBA" id="ARBA00023065"/>
    </source>
</evidence>
<dbReference type="Pfam" id="PF04678">
    <property type="entry name" value="MCU"/>
    <property type="match status" value="1"/>
</dbReference>
<comment type="caution">
    <text evidence="18">The sequence shown here is derived from an EMBL/GenBank/DDBJ whole genome shotgun (WGS) entry which is preliminary data.</text>
</comment>
<keyword evidence="4" id="KW-0109">Calcium transport</keyword>
<feature type="transmembrane region" description="Helical" evidence="16">
    <location>
        <begin position="225"/>
        <end position="244"/>
    </location>
</feature>
<feature type="domain" description="Calcium uniporter protein C-terminal" evidence="17">
    <location>
        <begin position="154"/>
        <end position="310"/>
    </location>
</feature>